<comment type="caution">
    <text evidence="1">The sequence shown here is derived from an EMBL/GenBank/DDBJ whole genome shotgun (WGS) entry which is preliminary data.</text>
</comment>
<organism evidence="1 2">
    <name type="scientific">Cetraspora pellucida</name>
    <dbReference type="NCBI Taxonomy" id="1433469"/>
    <lineage>
        <taxon>Eukaryota</taxon>
        <taxon>Fungi</taxon>
        <taxon>Fungi incertae sedis</taxon>
        <taxon>Mucoromycota</taxon>
        <taxon>Glomeromycotina</taxon>
        <taxon>Glomeromycetes</taxon>
        <taxon>Diversisporales</taxon>
        <taxon>Gigasporaceae</taxon>
        <taxon>Cetraspora</taxon>
    </lineage>
</organism>
<dbReference type="AlphaFoldDB" id="A0A9N9BB32"/>
<evidence type="ECO:0000313" key="1">
    <source>
        <dbReference type="EMBL" id="CAG8557316.1"/>
    </source>
</evidence>
<dbReference type="OrthoDB" id="2338242at2759"/>
<gene>
    <name evidence="1" type="ORF">CPELLU_LOCUS5035</name>
</gene>
<accession>A0A9N9BB32</accession>
<sequence>MPIVMLDQHENQNSEEKKYLCVLFTNKLLIRTEAEKIIPTCNNNKEDPLLPESHSQFQQSIPSQNAIAVDSVINEPSLSSERIEKHFQESEKSEKIYKLLKLSKNLKNLQTVEAIEELKKSENNLQTAEAIKRHILVTIKRELEIEEDFVIVNGYCQINKHYDNFHKASTQLVKHKLLANNDFDHEKIEVEGLKRCQQQ</sequence>
<dbReference type="Proteomes" id="UP000789759">
    <property type="component" value="Unassembled WGS sequence"/>
</dbReference>
<keyword evidence="2" id="KW-1185">Reference proteome</keyword>
<dbReference type="EMBL" id="CAJVQA010002789">
    <property type="protein sequence ID" value="CAG8557316.1"/>
    <property type="molecule type" value="Genomic_DNA"/>
</dbReference>
<proteinExistence type="predicted"/>
<evidence type="ECO:0000313" key="2">
    <source>
        <dbReference type="Proteomes" id="UP000789759"/>
    </source>
</evidence>
<name>A0A9N9BB32_9GLOM</name>
<reference evidence="1" key="1">
    <citation type="submission" date="2021-06" db="EMBL/GenBank/DDBJ databases">
        <authorList>
            <person name="Kallberg Y."/>
            <person name="Tangrot J."/>
            <person name="Rosling A."/>
        </authorList>
    </citation>
    <scope>NUCLEOTIDE SEQUENCE</scope>
    <source>
        <strain evidence="1">FL966</strain>
    </source>
</reference>
<protein>
    <submittedName>
        <fullName evidence="1">15894_t:CDS:1</fullName>
    </submittedName>
</protein>